<protein>
    <recommendedName>
        <fullName evidence="5">acylaminoacyl-peptidase</fullName>
        <ecNumber evidence="5">3.4.19.1</ecNumber>
    </recommendedName>
</protein>
<comment type="similarity">
    <text evidence="3">Belongs to the peptidase S9C family.</text>
</comment>
<feature type="domain" description="Acylamino-acid-releasing enzyme N-terminal" evidence="10">
    <location>
        <begin position="41"/>
        <end position="196"/>
    </location>
</feature>
<evidence type="ECO:0000313" key="12">
    <source>
        <dbReference type="Proteomes" id="UP000037510"/>
    </source>
</evidence>
<dbReference type="AlphaFoldDB" id="A0A0L7LE00"/>
<evidence type="ECO:0000259" key="9">
    <source>
        <dbReference type="Pfam" id="PF00326"/>
    </source>
</evidence>
<dbReference type="PANTHER" id="PTHR42776:SF4">
    <property type="entry name" value="ACYLAMINO-ACID-RELEASING ENZYME"/>
    <property type="match status" value="1"/>
</dbReference>
<feature type="non-terminal residue" evidence="11">
    <location>
        <position position="1"/>
    </location>
</feature>
<dbReference type="Gene3D" id="3.40.50.1820">
    <property type="entry name" value="alpha/beta hydrolase"/>
    <property type="match status" value="1"/>
</dbReference>
<keyword evidence="7 11" id="KW-0378">Hydrolase</keyword>
<reference evidence="11 12" key="1">
    <citation type="journal article" date="2015" name="Genome Biol. Evol.">
        <title>The genome of winter moth (Operophtera brumata) provides a genomic perspective on sexual dimorphism and phenology.</title>
        <authorList>
            <person name="Derks M.F."/>
            <person name="Smit S."/>
            <person name="Salis L."/>
            <person name="Schijlen E."/>
            <person name="Bossers A."/>
            <person name="Mateman C."/>
            <person name="Pijl A.S."/>
            <person name="de Ridder D."/>
            <person name="Groenen M.A."/>
            <person name="Visser M.E."/>
            <person name="Megens H.J."/>
        </authorList>
    </citation>
    <scope>NUCLEOTIDE SEQUENCE [LARGE SCALE GENOMIC DNA]</scope>
    <source>
        <strain evidence="11">WM2013NL</strain>
        <tissue evidence="11">Head and thorax</tissue>
    </source>
</reference>
<gene>
    <name evidence="11" type="ORF">OBRU01_10377</name>
</gene>
<dbReference type="InterPro" id="IPR029058">
    <property type="entry name" value="AB_hydrolase_fold"/>
</dbReference>
<proteinExistence type="inferred from homology"/>
<feature type="compositionally biased region" description="Basic and acidic residues" evidence="8">
    <location>
        <begin position="273"/>
        <end position="282"/>
    </location>
</feature>
<dbReference type="InterPro" id="IPR045550">
    <property type="entry name" value="AARE_N"/>
</dbReference>
<accession>A0A0L7LE00</accession>
<feature type="non-terminal residue" evidence="11">
    <location>
        <position position="567"/>
    </location>
</feature>
<feature type="region of interest" description="Disordered" evidence="8">
    <location>
        <begin position="258"/>
        <end position="286"/>
    </location>
</feature>
<keyword evidence="6" id="KW-0963">Cytoplasm</keyword>
<dbReference type="GO" id="GO:0008242">
    <property type="term" value="F:omega peptidase activity"/>
    <property type="evidence" value="ECO:0007669"/>
    <property type="project" value="UniProtKB-EC"/>
</dbReference>
<comment type="caution">
    <text evidence="11">The sequence shown here is derived from an EMBL/GenBank/DDBJ whole genome shotgun (WGS) entry which is preliminary data.</text>
</comment>
<dbReference type="Pfam" id="PF19283">
    <property type="entry name" value="APEH_N"/>
    <property type="match status" value="1"/>
</dbReference>
<evidence type="ECO:0000256" key="8">
    <source>
        <dbReference type="SAM" id="MobiDB-lite"/>
    </source>
</evidence>
<comment type="catalytic activity">
    <reaction evidence="1">
        <text>Cleavage of an N-acetyl or N-formyl amino acid from the N-terminus of a polypeptide.</text>
        <dbReference type="EC" id="3.4.19.1"/>
    </reaction>
</comment>
<evidence type="ECO:0000313" key="11">
    <source>
        <dbReference type="EMBL" id="KOB73692.1"/>
    </source>
</evidence>
<feature type="region of interest" description="Disordered" evidence="8">
    <location>
        <begin position="150"/>
        <end position="170"/>
    </location>
</feature>
<comment type="subunit">
    <text evidence="4">Homotetramer.</text>
</comment>
<sequence>KDKEFHCSAVVTLCNVENVFTAGGKLNRCGTRVSAKWSVRSLDKGKSTKYSSSYILGDSLEVVAQSDFGTDVSNELLSAVSPRETYKALIREEKNGKETKKQYLEVWSKSTLQHCIDLTALDIHGDVYADYETAIVYVAERKQPKLEPYIKRKAEDKAKNDGSGEPVPRKGEEFLYRQDWGEQLVGKFSSVIVVCRLPDETLSVLDHLPAGDCPGQKLSGEGLAVRSPRFSPRGDLVWLQRAAGGPHHACHQLVARRHDSVSTHHTVTPARASDNRDRRSAEQDAYTQRHVHGRVLPGVAGALLHRGRAARLLHAADSGTILEITKSKNGSTSVLDVQSDVILASYSNLSTPGQLFVARLPPKDTAEESVTWIQVSDAVEAPPSVTSAVATHTELGRDSTDDVSEYLVTVARREEAVKRASPSFSALYFLPDPQPSKAVPLIVWPHGGPHSSFVDAYSLEAAFFKMLGFACVQVNYRGSTGAGQSTIDYLPGRCGDADVTDCLKATKTAMESLPIDPKNVFLFGGSHGGFLVTHLSGQYPDLYNAVVSRNPVIDVATMYNCTDINDW</sequence>
<dbReference type="GO" id="GO:0004252">
    <property type="term" value="F:serine-type endopeptidase activity"/>
    <property type="evidence" value="ECO:0007669"/>
    <property type="project" value="TreeGrafter"/>
</dbReference>
<dbReference type="Proteomes" id="UP000037510">
    <property type="component" value="Unassembled WGS sequence"/>
</dbReference>
<name>A0A0L7LE00_OPEBR</name>
<evidence type="ECO:0000256" key="1">
    <source>
        <dbReference type="ARBA" id="ARBA00000721"/>
    </source>
</evidence>
<evidence type="ECO:0000256" key="4">
    <source>
        <dbReference type="ARBA" id="ARBA00011881"/>
    </source>
</evidence>
<evidence type="ECO:0000256" key="6">
    <source>
        <dbReference type="ARBA" id="ARBA00022490"/>
    </source>
</evidence>
<dbReference type="SUPFAM" id="SSF53474">
    <property type="entry name" value="alpha/beta-Hydrolases"/>
    <property type="match status" value="1"/>
</dbReference>
<dbReference type="Pfam" id="PF00326">
    <property type="entry name" value="Peptidase_S9"/>
    <property type="match status" value="1"/>
</dbReference>
<dbReference type="InterPro" id="IPR001375">
    <property type="entry name" value="Peptidase_S9_cat"/>
</dbReference>
<dbReference type="PANTHER" id="PTHR42776">
    <property type="entry name" value="SERINE PEPTIDASE S9 FAMILY MEMBER"/>
    <property type="match status" value="1"/>
</dbReference>
<evidence type="ECO:0000256" key="3">
    <source>
        <dbReference type="ARBA" id="ARBA00010040"/>
    </source>
</evidence>
<dbReference type="GO" id="GO:0005737">
    <property type="term" value="C:cytoplasm"/>
    <property type="evidence" value="ECO:0007669"/>
    <property type="project" value="UniProtKB-SubCell"/>
</dbReference>
<dbReference type="GO" id="GO:0006508">
    <property type="term" value="P:proteolysis"/>
    <property type="evidence" value="ECO:0007669"/>
    <property type="project" value="InterPro"/>
</dbReference>
<evidence type="ECO:0000256" key="2">
    <source>
        <dbReference type="ARBA" id="ARBA00004496"/>
    </source>
</evidence>
<dbReference type="STRING" id="104452.A0A0L7LE00"/>
<organism evidence="11 12">
    <name type="scientific">Operophtera brumata</name>
    <name type="common">Winter moth</name>
    <name type="synonym">Phalaena brumata</name>
    <dbReference type="NCBI Taxonomy" id="104452"/>
    <lineage>
        <taxon>Eukaryota</taxon>
        <taxon>Metazoa</taxon>
        <taxon>Ecdysozoa</taxon>
        <taxon>Arthropoda</taxon>
        <taxon>Hexapoda</taxon>
        <taxon>Insecta</taxon>
        <taxon>Pterygota</taxon>
        <taxon>Neoptera</taxon>
        <taxon>Endopterygota</taxon>
        <taxon>Lepidoptera</taxon>
        <taxon>Glossata</taxon>
        <taxon>Ditrysia</taxon>
        <taxon>Geometroidea</taxon>
        <taxon>Geometridae</taxon>
        <taxon>Larentiinae</taxon>
        <taxon>Operophtera</taxon>
    </lineage>
</organism>
<keyword evidence="12" id="KW-1185">Reference proteome</keyword>
<evidence type="ECO:0000256" key="5">
    <source>
        <dbReference type="ARBA" id="ARBA00012917"/>
    </source>
</evidence>
<evidence type="ECO:0000256" key="7">
    <source>
        <dbReference type="ARBA" id="ARBA00022801"/>
    </source>
</evidence>
<comment type="subcellular location">
    <subcellularLocation>
        <location evidence="2">Cytoplasm</location>
    </subcellularLocation>
</comment>
<evidence type="ECO:0000259" key="10">
    <source>
        <dbReference type="Pfam" id="PF19283"/>
    </source>
</evidence>
<feature type="domain" description="Peptidase S9 prolyl oligopeptidase catalytic" evidence="9">
    <location>
        <begin position="457"/>
        <end position="564"/>
    </location>
</feature>
<dbReference type="EMBL" id="JTDY01001509">
    <property type="protein sequence ID" value="KOB73692.1"/>
    <property type="molecule type" value="Genomic_DNA"/>
</dbReference>
<dbReference type="EC" id="3.4.19.1" evidence="5"/>